<keyword evidence="2" id="KW-1185">Reference proteome</keyword>
<dbReference type="KEGG" id="cmi:CMM_1212"/>
<organism evidence="1 2">
    <name type="scientific">Clavibacter michiganensis subsp. michiganensis (strain NCPPB 382)</name>
    <dbReference type="NCBI Taxonomy" id="443906"/>
    <lineage>
        <taxon>Bacteria</taxon>
        <taxon>Bacillati</taxon>
        <taxon>Actinomycetota</taxon>
        <taxon>Actinomycetes</taxon>
        <taxon>Micrococcales</taxon>
        <taxon>Microbacteriaceae</taxon>
        <taxon>Clavibacter</taxon>
    </lineage>
</organism>
<dbReference type="Proteomes" id="UP000001564">
    <property type="component" value="Chromosome"/>
</dbReference>
<protein>
    <submittedName>
        <fullName evidence="1">Uncharacterized protein</fullName>
    </submittedName>
</protein>
<dbReference type="HOGENOM" id="CLU_111482_0_0_11"/>
<reference evidence="1 2" key="1">
    <citation type="journal article" date="2008" name="J. Bacteriol.">
        <title>The genome sequence of the tomato-pathogenic actinomycete Clavibacter michiganensis subsp. michiganensis NCPPB382 reveals a large island involved in pathogenicity.</title>
        <authorList>
            <person name="Gartemann K.H."/>
            <person name="Abt B."/>
            <person name="Bekel T."/>
            <person name="Burger A."/>
            <person name="Engemann J."/>
            <person name="Flugel M."/>
            <person name="Gaigalat L."/>
            <person name="Goesmann A."/>
            <person name="Grafen I."/>
            <person name="Kalinowski J."/>
            <person name="Kaup O."/>
            <person name="Kirchner O."/>
            <person name="Krause L."/>
            <person name="Linke B."/>
            <person name="McHardy A."/>
            <person name="Meyer F."/>
            <person name="Pohle S."/>
            <person name="Ruckert C."/>
            <person name="Schneiker S."/>
            <person name="Zellermann E.M."/>
            <person name="Puhler A."/>
            <person name="Eichenlaub R."/>
            <person name="Kaiser O."/>
            <person name="Bartels D."/>
        </authorList>
    </citation>
    <scope>NUCLEOTIDE SEQUENCE [LARGE SCALE GENOMIC DNA]</scope>
    <source>
        <strain evidence="1 2">NCPPB 382</strain>
    </source>
</reference>
<name>A5CQA3_CLAM3</name>
<evidence type="ECO:0000313" key="2">
    <source>
        <dbReference type="Proteomes" id="UP000001564"/>
    </source>
</evidence>
<dbReference type="EMBL" id="AM711867">
    <property type="protein sequence ID" value="CAN01256.1"/>
    <property type="molecule type" value="Genomic_DNA"/>
</dbReference>
<sequence>MRPRARCGAVVVILPWRRRPRIPVEFAPYAPRSFLRSTAVPPYEDWLPAGIAGRIRLPGYPHPWVMARTMYGDDELGPDAYRLVLPEELRYGGEDDWMVTMPDSGFLPGPEGGLIDVVTTALDVRWDASPEAWEEARAWFVRHSDRSWERLTRWQRLSFGSISGRRRKGPVAFFDVGPFEEPFGRDRSVRAAEPGARARAASATTPRIRHAVPCA</sequence>
<proteinExistence type="predicted"/>
<dbReference type="AlphaFoldDB" id="A5CQA3"/>
<gene>
    <name evidence="1" type="ordered locus">CMM_1212</name>
</gene>
<accession>A5CQA3</accession>
<evidence type="ECO:0000313" key="1">
    <source>
        <dbReference type="EMBL" id="CAN01256.1"/>
    </source>
</evidence>